<evidence type="ECO:0000313" key="2">
    <source>
        <dbReference type="EnsemblProtists" id="EKX31826"/>
    </source>
</evidence>
<reference evidence="2" key="3">
    <citation type="submission" date="2016-03" db="UniProtKB">
        <authorList>
            <consortium name="EnsemblProtists"/>
        </authorList>
    </citation>
    <scope>IDENTIFICATION</scope>
</reference>
<dbReference type="HOGENOM" id="CLU_797981_0_0_1"/>
<reference evidence="3" key="2">
    <citation type="submission" date="2012-11" db="EMBL/GenBank/DDBJ databases">
        <authorList>
            <person name="Kuo A."/>
            <person name="Curtis B.A."/>
            <person name="Tanifuji G."/>
            <person name="Burki F."/>
            <person name="Gruber A."/>
            <person name="Irimia M."/>
            <person name="Maruyama S."/>
            <person name="Arias M.C."/>
            <person name="Ball S.G."/>
            <person name="Gile G.H."/>
            <person name="Hirakawa Y."/>
            <person name="Hopkins J.F."/>
            <person name="Rensing S.A."/>
            <person name="Schmutz J."/>
            <person name="Symeonidi A."/>
            <person name="Elias M."/>
            <person name="Eveleigh R.J."/>
            <person name="Herman E.K."/>
            <person name="Klute M.J."/>
            <person name="Nakayama T."/>
            <person name="Obornik M."/>
            <person name="Reyes-Prieto A."/>
            <person name="Armbrust E.V."/>
            <person name="Aves S.J."/>
            <person name="Beiko R.G."/>
            <person name="Coutinho P."/>
            <person name="Dacks J.B."/>
            <person name="Durnford D.G."/>
            <person name="Fast N.M."/>
            <person name="Green B.R."/>
            <person name="Grisdale C."/>
            <person name="Hempe F."/>
            <person name="Henrissat B."/>
            <person name="Hoppner M.P."/>
            <person name="Ishida K.-I."/>
            <person name="Kim E."/>
            <person name="Koreny L."/>
            <person name="Kroth P.G."/>
            <person name="Liu Y."/>
            <person name="Malik S.-B."/>
            <person name="Maier U.G."/>
            <person name="McRose D."/>
            <person name="Mock T."/>
            <person name="Neilson J.A."/>
            <person name="Onodera N.T."/>
            <person name="Poole A.M."/>
            <person name="Pritham E.J."/>
            <person name="Richards T.A."/>
            <person name="Rocap G."/>
            <person name="Roy S.W."/>
            <person name="Sarai C."/>
            <person name="Schaack S."/>
            <person name="Shirato S."/>
            <person name="Slamovits C.H."/>
            <person name="Spencer D.F."/>
            <person name="Suzuki S."/>
            <person name="Worden A.Z."/>
            <person name="Zauner S."/>
            <person name="Barry K."/>
            <person name="Bell C."/>
            <person name="Bharti A.K."/>
            <person name="Crow J.A."/>
            <person name="Grimwood J."/>
            <person name="Kramer R."/>
            <person name="Lindquist E."/>
            <person name="Lucas S."/>
            <person name="Salamov A."/>
            <person name="McFadden G.I."/>
            <person name="Lane C.E."/>
            <person name="Keeling P.J."/>
            <person name="Gray M.W."/>
            <person name="Grigoriev I.V."/>
            <person name="Archibald J.M."/>
        </authorList>
    </citation>
    <scope>NUCLEOTIDE SEQUENCE</scope>
    <source>
        <strain evidence="3">CCMP2712</strain>
    </source>
</reference>
<sequence>MHMNVTGHEYCIYTRTDIAGMCVEGGRSVMHFFLCSNNKGGFFRSPSHLPCFFLDNGVRQIKLPDIEATALARFSRFHGDRMEKYLSVALCFYGSAVNGEGERVFQSGRLGEASAEKIMFMLGSVMLKSTGYSMGNDVQGESLRVVSKLTTFLVRSRFFVDKLETVYATPMSDPLGLLRMCIMRIRSNQLGYALASFSSGSGDTVTAYDIVVLAMWKTLSGFMLMCEAGNFNDSYIVKEDAVMRVSAIARRVRVGMLAAALQCKPDDVAVRLLQLIRCAVNHAMYFLMNFVYTYIEDSAKKHDRFSVMLKLAPFMRVHRVDYVMMYGDSLNCMKTFYIHCLVDFVTIL</sequence>
<accession>L1I6H5</accession>
<proteinExistence type="predicted"/>
<dbReference type="PaxDb" id="55529-EKX31826"/>
<dbReference type="AlphaFoldDB" id="L1I6H5"/>
<dbReference type="KEGG" id="gtt:GUITHDRAFT_121986"/>
<evidence type="ECO:0000313" key="1">
    <source>
        <dbReference type="EMBL" id="EKX31826.1"/>
    </source>
</evidence>
<keyword evidence="3" id="KW-1185">Reference proteome</keyword>
<gene>
    <name evidence="1" type="ORF">GUITHDRAFT_121986</name>
</gene>
<dbReference type="RefSeq" id="XP_005818806.1">
    <property type="nucleotide sequence ID" value="XM_005818749.1"/>
</dbReference>
<name>L1I6H5_GUITC</name>
<dbReference type="GeneID" id="17288549"/>
<protein>
    <submittedName>
        <fullName evidence="1 2">Uncharacterized protein</fullName>
    </submittedName>
</protein>
<evidence type="ECO:0000313" key="3">
    <source>
        <dbReference type="Proteomes" id="UP000011087"/>
    </source>
</evidence>
<dbReference type="Proteomes" id="UP000011087">
    <property type="component" value="Unassembled WGS sequence"/>
</dbReference>
<organism evidence="1">
    <name type="scientific">Guillardia theta (strain CCMP2712)</name>
    <name type="common">Cryptophyte</name>
    <dbReference type="NCBI Taxonomy" id="905079"/>
    <lineage>
        <taxon>Eukaryota</taxon>
        <taxon>Cryptophyceae</taxon>
        <taxon>Pyrenomonadales</taxon>
        <taxon>Geminigeraceae</taxon>
        <taxon>Guillardia</taxon>
    </lineage>
</organism>
<dbReference type="EMBL" id="JH993233">
    <property type="protein sequence ID" value="EKX31826.1"/>
    <property type="molecule type" value="Genomic_DNA"/>
</dbReference>
<reference evidence="1 3" key="1">
    <citation type="journal article" date="2012" name="Nature">
        <title>Algal genomes reveal evolutionary mosaicism and the fate of nucleomorphs.</title>
        <authorList>
            <consortium name="DOE Joint Genome Institute"/>
            <person name="Curtis B.A."/>
            <person name="Tanifuji G."/>
            <person name="Burki F."/>
            <person name="Gruber A."/>
            <person name="Irimia M."/>
            <person name="Maruyama S."/>
            <person name="Arias M.C."/>
            <person name="Ball S.G."/>
            <person name="Gile G.H."/>
            <person name="Hirakawa Y."/>
            <person name="Hopkins J.F."/>
            <person name="Kuo A."/>
            <person name="Rensing S.A."/>
            <person name="Schmutz J."/>
            <person name="Symeonidi A."/>
            <person name="Elias M."/>
            <person name="Eveleigh R.J."/>
            <person name="Herman E.K."/>
            <person name="Klute M.J."/>
            <person name="Nakayama T."/>
            <person name="Obornik M."/>
            <person name="Reyes-Prieto A."/>
            <person name="Armbrust E.V."/>
            <person name="Aves S.J."/>
            <person name="Beiko R.G."/>
            <person name="Coutinho P."/>
            <person name="Dacks J.B."/>
            <person name="Durnford D.G."/>
            <person name="Fast N.M."/>
            <person name="Green B.R."/>
            <person name="Grisdale C.J."/>
            <person name="Hempel F."/>
            <person name="Henrissat B."/>
            <person name="Hoppner M.P."/>
            <person name="Ishida K."/>
            <person name="Kim E."/>
            <person name="Koreny L."/>
            <person name="Kroth P.G."/>
            <person name="Liu Y."/>
            <person name="Malik S.B."/>
            <person name="Maier U.G."/>
            <person name="McRose D."/>
            <person name="Mock T."/>
            <person name="Neilson J.A."/>
            <person name="Onodera N.T."/>
            <person name="Poole A.M."/>
            <person name="Pritham E.J."/>
            <person name="Richards T.A."/>
            <person name="Rocap G."/>
            <person name="Roy S.W."/>
            <person name="Sarai C."/>
            <person name="Schaack S."/>
            <person name="Shirato S."/>
            <person name="Slamovits C.H."/>
            <person name="Spencer D.F."/>
            <person name="Suzuki S."/>
            <person name="Worden A.Z."/>
            <person name="Zauner S."/>
            <person name="Barry K."/>
            <person name="Bell C."/>
            <person name="Bharti A.K."/>
            <person name="Crow J.A."/>
            <person name="Grimwood J."/>
            <person name="Kramer R."/>
            <person name="Lindquist E."/>
            <person name="Lucas S."/>
            <person name="Salamov A."/>
            <person name="McFadden G.I."/>
            <person name="Lane C.E."/>
            <person name="Keeling P.J."/>
            <person name="Gray M.W."/>
            <person name="Grigoriev I.V."/>
            <person name="Archibald J.M."/>
        </authorList>
    </citation>
    <scope>NUCLEOTIDE SEQUENCE</scope>
    <source>
        <strain evidence="1 3">CCMP2712</strain>
    </source>
</reference>
<dbReference type="EnsemblProtists" id="EKX31826">
    <property type="protein sequence ID" value="EKX31826"/>
    <property type="gene ID" value="GUITHDRAFT_121986"/>
</dbReference>